<name>A0AA37TCB4_9HYPH</name>
<feature type="compositionally biased region" description="Low complexity" evidence="1">
    <location>
        <begin position="22"/>
        <end position="36"/>
    </location>
</feature>
<evidence type="ECO:0000313" key="4">
    <source>
        <dbReference type="Proteomes" id="UP001157440"/>
    </source>
</evidence>
<keyword evidence="2" id="KW-0732">Signal</keyword>
<evidence type="ECO:0000313" key="3">
    <source>
        <dbReference type="EMBL" id="GLS70535.1"/>
    </source>
</evidence>
<sequence length="91" mass="8650">MRVTSTALIASLVLLAPGMAFAQPAAPGASPQSGGAVIQSQPNTTGNDRDVVISRGATGAETATTNSAAGGNASQPSRAVPGGSAGSGNSR</sequence>
<evidence type="ECO:0000256" key="2">
    <source>
        <dbReference type="SAM" id="SignalP"/>
    </source>
</evidence>
<dbReference type="EMBL" id="BSPL01000016">
    <property type="protein sequence ID" value="GLS70535.1"/>
    <property type="molecule type" value="Genomic_DNA"/>
</dbReference>
<comment type="caution">
    <text evidence="3">The sequence shown here is derived from an EMBL/GenBank/DDBJ whole genome shotgun (WGS) entry which is preliminary data.</text>
</comment>
<protein>
    <submittedName>
        <fullName evidence="3">Uncharacterized protein</fullName>
    </submittedName>
</protein>
<feature type="chain" id="PRO_5041286007" evidence="2">
    <location>
        <begin position="23"/>
        <end position="91"/>
    </location>
</feature>
<feature type="compositionally biased region" description="Low complexity" evidence="1">
    <location>
        <begin position="56"/>
        <end position="74"/>
    </location>
</feature>
<dbReference type="AlphaFoldDB" id="A0AA37TCB4"/>
<gene>
    <name evidence="3" type="ORF">GCM10007890_25480</name>
</gene>
<keyword evidence="4" id="KW-1185">Reference proteome</keyword>
<reference evidence="4" key="1">
    <citation type="journal article" date="2019" name="Int. J. Syst. Evol. Microbiol.">
        <title>The Global Catalogue of Microorganisms (GCM) 10K type strain sequencing project: providing services to taxonomists for standard genome sequencing and annotation.</title>
        <authorList>
            <consortium name="The Broad Institute Genomics Platform"/>
            <consortium name="The Broad Institute Genome Sequencing Center for Infectious Disease"/>
            <person name="Wu L."/>
            <person name="Ma J."/>
        </authorList>
    </citation>
    <scope>NUCLEOTIDE SEQUENCE [LARGE SCALE GENOMIC DNA]</scope>
    <source>
        <strain evidence="4">NBRC 103632</strain>
    </source>
</reference>
<accession>A0AA37TCB4</accession>
<dbReference type="Proteomes" id="UP001157440">
    <property type="component" value="Unassembled WGS sequence"/>
</dbReference>
<evidence type="ECO:0000256" key="1">
    <source>
        <dbReference type="SAM" id="MobiDB-lite"/>
    </source>
</evidence>
<proteinExistence type="predicted"/>
<feature type="region of interest" description="Disordered" evidence="1">
    <location>
        <begin position="22"/>
        <end position="91"/>
    </location>
</feature>
<organism evidence="3 4">
    <name type="scientific">Methylobacterium tardum</name>
    <dbReference type="NCBI Taxonomy" id="374432"/>
    <lineage>
        <taxon>Bacteria</taxon>
        <taxon>Pseudomonadati</taxon>
        <taxon>Pseudomonadota</taxon>
        <taxon>Alphaproteobacteria</taxon>
        <taxon>Hyphomicrobiales</taxon>
        <taxon>Methylobacteriaceae</taxon>
        <taxon>Methylobacterium</taxon>
    </lineage>
</organism>
<feature type="signal peptide" evidence="2">
    <location>
        <begin position="1"/>
        <end position="22"/>
    </location>
</feature>